<keyword evidence="2" id="KW-0472">Membrane</keyword>
<evidence type="ECO:0000313" key="5">
    <source>
        <dbReference type="Proteomes" id="UP000694411"/>
    </source>
</evidence>
<evidence type="ECO:0000256" key="1">
    <source>
        <dbReference type="ARBA" id="ARBA00004370"/>
    </source>
</evidence>
<dbReference type="GO" id="GO:0016020">
    <property type="term" value="C:membrane"/>
    <property type="evidence" value="ECO:0007669"/>
    <property type="project" value="UniProtKB-SubCell"/>
</dbReference>
<dbReference type="Proteomes" id="UP000694411">
    <property type="component" value="Chromosome 18"/>
</dbReference>
<feature type="signal peptide" evidence="3">
    <location>
        <begin position="1"/>
        <end position="21"/>
    </location>
</feature>
<evidence type="ECO:0000256" key="3">
    <source>
        <dbReference type="SAM" id="SignalP"/>
    </source>
</evidence>
<name>A0A8D2JU33_THEGE</name>
<keyword evidence="3" id="KW-0732">Signal</keyword>
<dbReference type="GO" id="GO:0045595">
    <property type="term" value="P:regulation of cell differentiation"/>
    <property type="evidence" value="ECO:0007669"/>
    <property type="project" value="TreeGrafter"/>
</dbReference>
<evidence type="ECO:0000256" key="2">
    <source>
        <dbReference type="ARBA" id="ARBA00023136"/>
    </source>
</evidence>
<dbReference type="Ensembl" id="ENSTGET00000001160.1">
    <property type="protein sequence ID" value="ENSTGEP00000000898.1"/>
    <property type="gene ID" value="ENSTGEG00000000863.1"/>
</dbReference>
<reference evidence="4" key="3">
    <citation type="submission" date="2025-09" db="UniProtKB">
        <authorList>
            <consortium name="Ensembl"/>
        </authorList>
    </citation>
    <scope>IDENTIFICATION</scope>
</reference>
<organism evidence="4 5">
    <name type="scientific">Theropithecus gelada</name>
    <name type="common">Gelada baboon</name>
    <dbReference type="NCBI Taxonomy" id="9565"/>
    <lineage>
        <taxon>Eukaryota</taxon>
        <taxon>Metazoa</taxon>
        <taxon>Chordata</taxon>
        <taxon>Craniata</taxon>
        <taxon>Vertebrata</taxon>
        <taxon>Euteleostomi</taxon>
        <taxon>Mammalia</taxon>
        <taxon>Eutheria</taxon>
        <taxon>Euarchontoglires</taxon>
        <taxon>Primates</taxon>
        <taxon>Haplorrhini</taxon>
        <taxon>Catarrhini</taxon>
        <taxon>Cercopithecidae</taxon>
        <taxon>Cercopithecinae</taxon>
        <taxon>Theropithecus</taxon>
    </lineage>
</organism>
<comment type="subcellular location">
    <subcellularLocation>
        <location evidence="1">Membrane</location>
    </subcellularLocation>
</comment>
<evidence type="ECO:0000313" key="4">
    <source>
        <dbReference type="Ensembl" id="ENSTGEP00000000898.1"/>
    </source>
</evidence>
<feature type="chain" id="PRO_5034565075" evidence="3">
    <location>
        <begin position="22"/>
        <end position="166"/>
    </location>
</feature>
<proteinExistence type="predicted"/>
<dbReference type="PANTHER" id="PTHR14309:SF8">
    <property type="entry name" value="PLECKSTRIN HOMOLOGY DOMAIN-CONTAINING FAMILY B MEMBER 2"/>
    <property type="match status" value="1"/>
</dbReference>
<sequence>MPPYLAFFLFLSGWLLRHSAILKLWNKNWFDLCVEDKVHMQVECLSIPTGQECQDSQPLDGKSKDCILPGAVAHVCNPTISLCVENTGDCLPLRNRAVSHTVVCARQELKLSMLLMDRHMLCPARTPMQDLMDSSLLTKSSFKSDIQTMTVTWHWACWWEWLWSWP</sequence>
<reference evidence="4" key="2">
    <citation type="submission" date="2025-08" db="UniProtKB">
        <authorList>
            <consortium name="Ensembl"/>
        </authorList>
    </citation>
    <scope>IDENTIFICATION</scope>
</reference>
<accession>A0A8D2JU33</accession>
<reference evidence="4" key="1">
    <citation type="submission" date="2018-05" db="EMBL/GenBank/DDBJ databases">
        <title>Whole genome of Theropithecus gelada.</title>
        <authorList>
            <person name="Chiou K.L."/>
            <person name="Snyder-Mackler N."/>
        </authorList>
    </citation>
    <scope>NUCLEOTIDE SEQUENCE [LARGE SCALE GENOMIC DNA]</scope>
</reference>
<keyword evidence="5" id="KW-1185">Reference proteome</keyword>
<dbReference type="AlphaFoldDB" id="A0A8D2JU33"/>
<protein>
    <submittedName>
        <fullName evidence="4">Uncharacterized protein</fullName>
    </submittedName>
</protein>
<dbReference type="InterPro" id="IPR039680">
    <property type="entry name" value="PLEKHB1/2"/>
</dbReference>
<dbReference type="PANTHER" id="PTHR14309">
    <property type="entry name" value="EXPRESSED PROTEIN"/>
    <property type="match status" value="1"/>
</dbReference>